<evidence type="ECO:0000313" key="23">
    <source>
        <dbReference type="Ensembl" id="ENSONIP00000059258.1"/>
    </source>
</evidence>
<dbReference type="Pfam" id="PF13558">
    <property type="entry name" value="SbcC_Walker_B"/>
    <property type="match status" value="1"/>
</dbReference>
<dbReference type="PANTHER" id="PTHR18867:SF12">
    <property type="entry name" value="DNA REPAIR PROTEIN RAD50"/>
    <property type="match status" value="1"/>
</dbReference>
<evidence type="ECO:0000256" key="6">
    <source>
        <dbReference type="ARBA" id="ARBA00022723"/>
    </source>
</evidence>
<dbReference type="AlphaFoldDB" id="A0A669DIE6"/>
<evidence type="ECO:0000256" key="3">
    <source>
        <dbReference type="ARBA" id="ARBA00004574"/>
    </source>
</evidence>
<evidence type="ECO:0000256" key="21">
    <source>
        <dbReference type="SAM" id="MobiDB-lite"/>
    </source>
</evidence>
<feature type="coiled-coil region" evidence="20">
    <location>
        <begin position="357"/>
        <end position="488"/>
    </location>
</feature>
<evidence type="ECO:0000256" key="2">
    <source>
        <dbReference type="ARBA" id="ARBA00004123"/>
    </source>
</evidence>
<evidence type="ECO:0000256" key="18">
    <source>
        <dbReference type="ARBA" id="ARBA00049360"/>
    </source>
</evidence>
<evidence type="ECO:0000256" key="11">
    <source>
        <dbReference type="ARBA" id="ARBA00022840"/>
    </source>
</evidence>
<reference evidence="23" key="3">
    <citation type="submission" date="2025-09" db="UniProtKB">
        <authorList>
            <consortium name="Ensembl"/>
        </authorList>
    </citation>
    <scope>IDENTIFICATION</scope>
</reference>
<dbReference type="SUPFAM" id="SSF52540">
    <property type="entry name" value="P-loop containing nucleoside triphosphate hydrolases"/>
    <property type="match status" value="2"/>
</dbReference>
<evidence type="ECO:0000256" key="19">
    <source>
        <dbReference type="PROSITE-ProRule" id="PRU00471"/>
    </source>
</evidence>
<evidence type="ECO:0000256" key="20">
    <source>
        <dbReference type="SAM" id="Coils"/>
    </source>
</evidence>
<reference evidence="24" key="1">
    <citation type="submission" date="2012-01" db="EMBL/GenBank/DDBJ databases">
        <title>The Genome Sequence of Oreochromis niloticus (Nile Tilapia).</title>
        <authorList>
            <consortium name="Broad Institute Genome Assembly Team"/>
            <consortium name="Broad Institute Sequencing Platform"/>
            <person name="Di Palma F."/>
            <person name="Johnson J."/>
            <person name="Lander E.S."/>
            <person name="Lindblad-Toh K."/>
        </authorList>
    </citation>
    <scope>NUCLEOTIDE SEQUENCE [LARGE SCALE GENOMIC DNA]</scope>
</reference>
<dbReference type="GO" id="GO:0000794">
    <property type="term" value="C:condensed nuclear chromosome"/>
    <property type="evidence" value="ECO:0007669"/>
    <property type="project" value="TreeGrafter"/>
</dbReference>
<feature type="compositionally biased region" description="Basic and acidic residues" evidence="21">
    <location>
        <begin position="949"/>
        <end position="974"/>
    </location>
</feature>
<comment type="cofactor">
    <cofactor evidence="1">
        <name>Zn(2+)</name>
        <dbReference type="ChEBI" id="CHEBI:29105"/>
    </cofactor>
</comment>
<evidence type="ECO:0000256" key="13">
    <source>
        <dbReference type="ARBA" id="ARBA00022895"/>
    </source>
</evidence>
<feature type="binding site" evidence="19">
    <location>
        <position position="642"/>
    </location>
    <ligand>
        <name>Zn(2+)</name>
        <dbReference type="ChEBI" id="CHEBI:29105"/>
    </ligand>
</feature>
<dbReference type="Pfam" id="PF04423">
    <property type="entry name" value="Rad50_zn_hook"/>
    <property type="match status" value="1"/>
</dbReference>
<dbReference type="GeneTree" id="ENSGT00390000018781"/>
<comment type="similarity">
    <text evidence="4">Belongs to the SMC family. RAD50 subfamily.</text>
</comment>
<comment type="catalytic activity">
    <reaction evidence="18">
        <text>ATP + H2O = ADP + phosphate + H(+)</text>
        <dbReference type="Rhea" id="RHEA:13065"/>
        <dbReference type="ChEBI" id="CHEBI:15377"/>
        <dbReference type="ChEBI" id="CHEBI:15378"/>
        <dbReference type="ChEBI" id="CHEBI:30616"/>
        <dbReference type="ChEBI" id="CHEBI:43474"/>
        <dbReference type="ChEBI" id="CHEBI:456216"/>
    </reaction>
</comment>
<feature type="binding site" evidence="19">
    <location>
        <position position="645"/>
    </location>
    <ligand>
        <name>Zn(2+)</name>
        <dbReference type="ChEBI" id="CHEBI:29105"/>
    </ligand>
</feature>
<evidence type="ECO:0000256" key="10">
    <source>
        <dbReference type="ARBA" id="ARBA00022833"/>
    </source>
</evidence>
<dbReference type="PANTHER" id="PTHR18867">
    <property type="entry name" value="RAD50"/>
    <property type="match status" value="1"/>
</dbReference>
<keyword evidence="5" id="KW-0158">Chromosome</keyword>
<dbReference type="Ensembl" id="ENSONIT00000037551.1">
    <property type="protein sequence ID" value="ENSONIP00000059258.1"/>
    <property type="gene ID" value="ENSONIG00000003635.2"/>
</dbReference>
<keyword evidence="17" id="KW-0469">Meiosis</keyword>
<dbReference type="PROSITE" id="PS51131">
    <property type="entry name" value="ZN_HOOK"/>
    <property type="match status" value="1"/>
</dbReference>
<keyword evidence="10 19" id="KW-0862">Zinc</keyword>
<keyword evidence="14 20" id="KW-0175">Coiled coil</keyword>
<dbReference type="FunFam" id="3.40.50.300:FF:000947">
    <property type="entry name" value="DNA repair protein RAD50"/>
    <property type="match status" value="1"/>
</dbReference>
<dbReference type="InterPro" id="IPR013134">
    <property type="entry name" value="Zn_hook_RAD50"/>
</dbReference>
<feature type="coiled-coil region" evidence="20">
    <location>
        <begin position="163"/>
        <end position="302"/>
    </location>
</feature>
<gene>
    <name evidence="23" type="primary">RAD50</name>
    <name evidence="23" type="synonym">LOC100690597</name>
</gene>
<reference evidence="23" key="2">
    <citation type="submission" date="2025-08" db="UniProtKB">
        <authorList>
            <consortium name="Ensembl"/>
        </authorList>
    </citation>
    <scope>IDENTIFICATION</scope>
</reference>
<evidence type="ECO:0000259" key="22">
    <source>
        <dbReference type="PROSITE" id="PS51131"/>
    </source>
</evidence>
<feature type="domain" description="Zinc-hook" evidence="22">
    <location>
        <begin position="596"/>
        <end position="695"/>
    </location>
</feature>
<dbReference type="GO" id="GO:0051880">
    <property type="term" value="F:G-quadruplex DNA binding"/>
    <property type="evidence" value="ECO:0007669"/>
    <property type="project" value="TreeGrafter"/>
</dbReference>
<evidence type="ECO:0000256" key="17">
    <source>
        <dbReference type="ARBA" id="ARBA00023254"/>
    </source>
</evidence>
<dbReference type="GO" id="GO:0043047">
    <property type="term" value="F:single-stranded telomeric DNA binding"/>
    <property type="evidence" value="ECO:0007669"/>
    <property type="project" value="TreeGrafter"/>
</dbReference>
<evidence type="ECO:0000256" key="8">
    <source>
        <dbReference type="ARBA" id="ARBA00022763"/>
    </source>
</evidence>
<dbReference type="GO" id="GO:0003691">
    <property type="term" value="F:double-stranded telomeric DNA binding"/>
    <property type="evidence" value="ECO:0007669"/>
    <property type="project" value="TreeGrafter"/>
</dbReference>
<dbReference type="GO" id="GO:0030870">
    <property type="term" value="C:Mre11 complex"/>
    <property type="evidence" value="ECO:0007669"/>
    <property type="project" value="InterPro"/>
</dbReference>
<keyword evidence="15" id="KW-0234">DNA repair</keyword>
<organism evidence="23 24">
    <name type="scientific">Oreochromis niloticus</name>
    <name type="common">Nile tilapia</name>
    <name type="synonym">Tilapia nilotica</name>
    <dbReference type="NCBI Taxonomy" id="8128"/>
    <lineage>
        <taxon>Eukaryota</taxon>
        <taxon>Metazoa</taxon>
        <taxon>Chordata</taxon>
        <taxon>Craniata</taxon>
        <taxon>Vertebrata</taxon>
        <taxon>Euteleostomi</taxon>
        <taxon>Actinopterygii</taxon>
        <taxon>Neopterygii</taxon>
        <taxon>Teleostei</taxon>
        <taxon>Neoteleostei</taxon>
        <taxon>Acanthomorphata</taxon>
        <taxon>Ovalentaria</taxon>
        <taxon>Cichlomorphae</taxon>
        <taxon>Cichliformes</taxon>
        <taxon>Cichlidae</taxon>
        <taxon>African cichlids</taxon>
        <taxon>Pseudocrenilabrinae</taxon>
        <taxon>Oreochromini</taxon>
        <taxon>Oreochromis</taxon>
    </lineage>
</organism>
<protein>
    <submittedName>
        <fullName evidence="23">RAD50 double strand break repair protein</fullName>
    </submittedName>
</protein>
<dbReference type="GO" id="GO:0000781">
    <property type="term" value="C:chromosome, telomeric region"/>
    <property type="evidence" value="ECO:0007669"/>
    <property type="project" value="UniProtKB-SubCell"/>
</dbReference>
<dbReference type="GO" id="GO:0007004">
    <property type="term" value="P:telomere maintenance via telomerase"/>
    <property type="evidence" value="ECO:0007669"/>
    <property type="project" value="TreeGrafter"/>
</dbReference>
<dbReference type="GO" id="GO:0070192">
    <property type="term" value="P:chromosome organization involved in meiotic cell cycle"/>
    <property type="evidence" value="ECO:0007669"/>
    <property type="project" value="TreeGrafter"/>
</dbReference>
<dbReference type="InterPro" id="IPR027417">
    <property type="entry name" value="P-loop_NTPase"/>
</dbReference>
<evidence type="ECO:0000256" key="1">
    <source>
        <dbReference type="ARBA" id="ARBA00001947"/>
    </source>
</evidence>
<dbReference type="Pfam" id="PF13476">
    <property type="entry name" value="AAA_23"/>
    <property type="match status" value="1"/>
</dbReference>
<dbReference type="NCBIfam" id="TIGR00606">
    <property type="entry name" value="rad50"/>
    <property type="match status" value="1"/>
</dbReference>
<evidence type="ECO:0000256" key="5">
    <source>
        <dbReference type="ARBA" id="ARBA00022454"/>
    </source>
</evidence>
<keyword evidence="9" id="KW-0378">Hydrolase</keyword>
<keyword evidence="6 19" id="KW-0479">Metal-binding</keyword>
<dbReference type="Gene3D" id="3.40.50.300">
    <property type="entry name" value="P-loop containing nucleotide triphosphate hydrolases"/>
    <property type="match status" value="2"/>
</dbReference>
<keyword evidence="24" id="KW-1185">Reference proteome</keyword>
<dbReference type="GO" id="GO:0005524">
    <property type="term" value="F:ATP binding"/>
    <property type="evidence" value="ECO:0007669"/>
    <property type="project" value="UniProtKB-KW"/>
</dbReference>
<dbReference type="GO" id="GO:0000722">
    <property type="term" value="P:telomere maintenance via recombination"/>
    <property type="evidence" value="ECO:0007669"/>
    <property type="project" value="TreeGrafter"/>
</dbReference>
<evidence type="ECO:0000256" key="15">
    <source>
        <dbReference type="ARBA" id="ARBA00023204"/>
    </source>
</evidence>
<feature type="region of interest" description="Disordered" evidence="21">
    <location>
        <begin position="946"/>
        <end position="974"/>
    </location>
</feature>
<evidence type="ECO:0000256" key="14">
    <source>
        <dbReference type="ARBA" id="ARBA00023054"/>
    </source>
</evidence>
<keyword evidence="11" id="KW-0067">ATP-binding</keyword>
<evidence type="ECO:0000256" key="7">
    <source>
        <dbReference type="ARBA" id="ARBA00022741"/>
    </source>
</evidence>
<dbReference type="GO" id="GO:0016887">
    <property type="term" value="F:ATP hydrolysis activity"/>
    <property type="evidence" value="ECO:0007669"/>
    <property type="project" value="InterPro"/>
</dbReference>
<dbReference type="Proteomes" id="UP000005207">
    <property type="component" value="Linkage group LG23"/>
</dbReference>
<keyword evidence="8" id="KW-0227">DNA damage</keyword>
<evidence type="ECO:0000256" key="9">
    <source>
        <dbReference type="ARBA" id="ARBA00022801"/>
    </source>
</evidence>
<comment type="subcellular location">
    <subcellularLocation>
        <location evidence="3">Chromosome</location>
        <location evidence="3">Telomere</location>
    </subcellularLocation>
    <subcellularLocation>
        <location evidence="2">Nucleus</location>
    </subcellularLocation>
</comment>
<sequence length="1200" mass="139975">MSKINEMSILGVRSFGIEDKDKQVISFFTPVTVLVGPNGAGKTTIIECLKFATSGELPPGSKGGAFVHDPKVIWCLSSCSSRDGRRVSRSVKCGDLHQEITSALGVSKSVLNDVIFCHQEESNWPLSEDRVLKEKFDSIFNVTKYNKARAKMHELRLKQSRTVERCQAELSYLEKNKEKAQQLRDNVAQKQADLRASRDLILHIENQINPLETLLSDIKMKLENVTKLENEIKALDSLRKQMEEHNKELEETMEEVFQGSDEQLQHTYENHQRTVREKEQKLQQHQEELQTFDQEYQRLTRDTNDLLLEKGSLTCDTITLLFIHTSSVSQVHSLSSCLEMEGYDQLPFTVSQLKSFYHQVTQRLEQEKERVSQLLVRNAELQKLEQQKQQSVDEMRDRKTCMERTVEMKRDEQQKKQQELKNITEELQRLQDSSSQLQELENKLAEVEREDAVQSSSVEELKAEVEELQEEKAQLDCTQRQLDEEMETLNMHTAALTQMDILKKGKAEMEEQILQIRSRHFEDLVSLLGHFPNKKELQDWISSKSKEISSTRDRLTKLKMDLASNEQNKSHITAELLKKEQQLATDEEKFLNVCSSRDLEQDLSNLQRDLGEIFKTKALLAGTKVVYTQFISELSEHRKPCCPMCRRSFPSESEVQEVVRVLQSKLHLVPEKLKITEQDLERTERRREEIVALRPVREAIVQFQENELPALRKRLQTVDREAERLKGDVEEQEALLTILRSEEEKAKDCLQGISLIDSYLRNLEEVERKIDEQAAKLQEVNLDNTFQQLSQEKQETQDQLDTTYSTIVGKHKQIQDQQEQIQRLKSAAIEMRDEQLQLIRDKQKQQHLEELSAEITARMEALTTEIREGNEELRPLSAALEKLQQEKQKLVEQKKQREEEEQKKVDVKERSLWDNLTLRKRVNELKNMAAKREALEEKLSYMQVSQLQRQREEEESKLAELKSERSREEGAQKPLEEQILEYSKQLEEDQYGKAEELHRDKMIEMRTTQLLSKDLKLYEEALDQAIVKFHSMKMDEINQNIRDLWRSTYRGQDIEYIEIRSEVEERSEGRRSYNYRVVMMKGDADVNMRGRCSAGQKVLASLIIRLALAEAFCLDCGILALDEPTTNLDRENIKSLADALVEIIRTRSQQRHFQLLIITHDEDFVQLLVRSGCIQHFYRISKNQDQNSEITKHSTAFLSV</sequence>
<name>A0A669DIE6_ORENI</name>
<dbReference type="InterPro" id="IPR038729">
    <property type="entry name" value="Rad50/SbcC_AAA"/>
</dbReference>
<evidence type="ECO:0000256" key="12">
    <source>
        <dbReference type="ARBA" id="ARBA00022842"/>
    </source>
</evidence>
<dbReference type="GO" id="GO:0046872">
    <property type="term" value="F:metal ion binding"/>
    <property type="evidence" value="ECO:0007669"/>
    <property type="project" value="UniProtKB-UniRule"/>
</dbReference>
<keyword evidence="12" id="KW-0460">Magnesium</keyword>
<accession>A0A669DIE6</accession>
<proteinExistence type="inferred from homology"/>
<keyword evidence="7" id="KW-0547">Nucleotide-binding</keyword>
<evidence type="ECO:0000256" key="16">
    <source>
        <dbReference type="ARBA" id="ARBA00023242"/>
    </source>
</evidence>
<dbReference type="GO" id="GO:0006302">
    <property type="term" value="P:double-strand break repair"/>
    <property type="evidence" value="ECO:0007669"/>
    <property type="project" value="InterPro"/>
</dbReference>
<evidence type="ECO:0000256" key="4">
    <source>
        <dbReference type="ARBA" id="ARBA00009439"/>
    </source>
</evidence>
<dbReference type="InterPro" id="IPR004584">
    <property type="entry name" value="Rad50_eukaryotes"/>
</dbReference>
<keyword evidence="16" id="KW-0539">Nucleus</keyword>
<keyword evidence="13" id="KW-0779">Telomere</keyword>
<evidence type="ECO:0000313" key="24">
    <source>
        <dbReference type="Proteomes" id="UP000005207"/>
    </source>
</evidence>